<name>A0A0A3YIZ7_BRAJP</name>
<dbReference type="Proteomes" id="UP000030377">
    <property type="component" value="Unassembled WGS sequence"/>
</dbReference>
<gene>
    <name evidence="1" type="ORF">MA20_42765</name>
</gene>
<evidence type="ECO:0000313" key="2">
    <source>
        <dbReference type="Proteomes" id="UP000030377"/>
    </source>
</evidence>
<protein>
    <submittedName>
        <fullName evidence="1">Uncharacterized protein</fullName>
    </submittedName>
</protein>
<proteinExistence type="predicted"/>
<evidence type="ECO:0000313" key="1">
    <source>
        <dbReference type="EMBL" id="KGT73678.1"/>
    </source>
</evidence>
<dbReference type="RefSeq" id="WP_038944862.1">
    <property type="nucleotide sequence ID" value="NZ_JRPN01000042.1"/>
</dbReference>
<dbReference type="EMBL" id="JRPN01000042">
    <property type="protein sequence ID" value="KGT73678.1"/>
    <property type="molecule type" value="Genomic_DNA"/>
</dbReference>
<sequence>MGDLVETGGGAPALPPNFEKLDKVWGRIDEARTASATAFSPSAQLLSDLDAVIDLVGRHAGDIQAAAAPISKGDLAIHLGLLFKSFPNAGVQDARIFGKMMRDDVLSLQPTVGAIDLGCRRWRRKSKFLPAIAEMMEEVRSAQSQIEGAVDFVRRLPALRADMARKLSSL</sequence>
<organism evidence="1 2">
    <name type="scientific">Bradyrhizobium japonicum</name>
    <dbReference type="NCBI Taxonomy" id="375"/>
    <lineage>
        <taxon>Bacteria</taxon>
        <taxon>Pseudomonadati</taxon>
        <taxon>Pseudomonadota</taxon>
        <taxon>Alphaproteobacteria</taxon>
        <taxon>Hyphomicrobiales</taxon>
        <taxon>Nitrobacteraceae</taxon>
        <taxon>Bradyrhizobium</taxon>
    </lineage>
</organism>
<dbReference type="AlphaFoldDB" id="A0A0A3YIZ7"/>
<accession>A0A0A3YIZ7</accession>
<comment type="caution">
    <text evidence="1">The sequence shown here is derived from an EMBL/GenBank/DDBJ whole genome shotgun (WGS) entry which is preliminary data.</text>
</comment>
<reference evidence="1 2" key="1">
    <citation type="submission" date="2014-09" db="EMBL/GenBank/DDBJ databases">
        <title>Draft genome of Bradyrhizobium japonicum Is-34.</title>
        <authorList>
            <person name="Tsurumaru H."/>
            <person name="Yamakawa T."/>
            <person name="Hashimoto S."/>
            <person name="Okizaki K."/>
            <person name="Kanesaki Y."/>
            <person name="Yoshikawa H."/>
            <person name="Yajima S."/>
        </authorList>
    </citation>
    <scope>NUCLEOTIDE SEQUENCE [LARGE SCALE GENOMIC DNA]</scope>
    <source>
        <strain evidence="1 2">Is-34</strain>
    </source>
</reference>